<dbReference type="AlphaFoldDB" id="A0A3N4K365"/>
<sequence>MCYNHLIVDALALQSKSIMLSYLKASLKGSHQQSSFFSKASLKKNVLGRNCQNRYGHTHPSDCPDCLNTFCVLSDVHNGKNTTHAAYTNDPIDAPPQASPAYSSSDTASPQAASSQTTTPQMVHAQSTPSQTAPPPTVSPQTASSHTYPPQTEPSQTNSPQTGTEHRRVQANLGNHQTSWRSIRMSLMAKDKPAILAELRQSNE</sequence>
<dbReference type="EMBL" id="ML120355">
    <property type="protein sequence ID" value="RPB05016.1"/>
    <property type="molecule type" value="Genomic_DNA"/>
</dbReference>
<feature type="compositionally biased region" description="Polar residues" evidence="1">
    <location>
        <begin position="106"/>
        <end position="121"/>
    </location>
</feature>
<dbReference type="Proteomes" id="UP000276215">
    <property type="component" value="Unassembled WGS sequence"/>
</dbReference>
<gene>
    <name evidence="2" type="ORF">L873DRAFT_1785952</name>
</gene>
<feature type="region of interest" description="Disordered" evidence="1">
    <location>
        <begin position="87"/>
        <end position="166"/>
    </location>
</feature>
<accession>A0A3N4K365</accession>
<evidence type="ECO:0000313" key="3">
    <source>
        <dbReference type="Proteomes" id="UP000276215"/>
    </source>
</evidence>
<proteinExistence type="predicted"/>
<evidence type="ECO:0000256" key="1">
    <source>
        <dbReference type="SAM" id="MobiDB-lite"/>
    </source>
</evidence>
<organism evidence="2 3">
    <name type="scientific">Choiromyces venosus 120613-1</name>
    <dbReference type="NCBI Taxonomy" id="1336337"/>
    <lineage>
        <taxon>Eukaryota</taxon>
        <taxon>Fungi</taxon>
        <taxon>Dikarya</taxon>
        <taxon>Ascomycota</taxon>
        <taxon>Pezizomycotina</taxon>
        <taxon>Pezizomycetes</taxon>
        <taxon>Pezizales</taxon>
        <taxon>Tuberaceae</taxon>
        <taxon>Choiromyces</taxon>
    </lineage>
</organism>
<keyword evidence="3" id="KW-1185">Reference proteome</keyword>
<feature type="compositionally biased region" description="Polar residues" evidence="1">
    <location>
        <begin position="146"/>
        <end position="163"/>
    </location>
</feature>
<protein>
    <submittedName>
        <fullName evidence="2">Uncharacterized protein</fullName>
    </submittedName>
</protein>
<reference evidence="2 3" key="1">
    <citation type="journal article" date="2018" name="Nat. Ecol. Evol.">
        <title>Pezizomycetes genomes reveal the molecular basis of ectomycorrhizal truffle lifestyle.</title>
        <authorList>
            <person name="Murat C."/>
            <person name="Payen T."/>
            <person name="Noel B."/>
            <person name="Kuo A."/>
            <person name="Morin E."/>
            <person name="Chen J."/>
            <person name="Kohler A."/>
            <person name="Krizsan K."/>
            <person name="Balestrini R."/>
            <person name="Da Silva C."/>
            <person name="Montanini B."/>
            <person name="Hainaut M."/>
            <person name="Levati E."/>
            <person name="Barry K.W."/>
            <person name="Belfiori B."/>
            <person name="Cichocki N."/>
            <person name="Clum A."/>
            <person name="Dockter R.B."/>
            <person name="Fauchery L."/>
            <person name="Guy J."/>
            <person name="Iotti M."/>
            <person name="Le Tacon F."/>
            <person name="Lindquist E.A."/>
            <person name="Lipzen A."/>
            <person name="Malagnac F."/>
            <person name="Mello A."/>
            <person name="Molinier V."/>
            <person name="Miyauchi S."/>
            <person name="Poulain J."/>
            <person name="Riccioni C."/>
            <person name="Rubini A."/>
            <person name="Sitrit Y."/>
            <person name="Splivallo R."/>
            <person name="Traeger S."/>
            <person name="Wang M."/>
            <person name="Zifcakova L."/>
            <person name="Wipf D."/>
            <person name="Zambonelli A."/>
            <person name="Paolocci F."/>
            <person name="Nowrousian M."/>
            <person name="Ottonello S."/>
            <person name="Baldrian P."/>
            <person name="Spatafora J.W."/>
            <person name="Henrissat B."/>
            <person name="Nagy L.G."/>
            <person name="Aury J.M."/>
            <person name="Wincker P."/>
            <person name="Grigoriev I.V."/>
            <person name="Bonfante P."/>
            <person name="Martin F.M."/>
        </authorList>
    </citation>
    <scope>NUCLEOTIDE SEQUENCE [LARGE SCALE GENOMIC DNA]</scope>
    <source>
        <strain evidence="2 3">120613-1</strain>
    </source>
</reference>
<name>A0A3N4K365_9PEZI</name>
<evidence type="ECO:0000313" key="2">
    <source>
        <dbReference type="EMBL" id="RPB05016.1"/>
    </source>
</evidence>